<proteinExistence type="predicted"/>
<evidence type="ECO:0000313" key="2">
    <source>
        <dbReference type="Proteomes" id="UP000499080"/>
    </source>
</evidence>
<sequence length="137" mass="15774">MEWPRWPSGKAPAPVTEDSRLETRLHQISDVYVDLVHAKSYAVPKRPLAGVMWKTGEKGTSQLRRCPRHLTAVQTDEEAADTLPRPQDSRTIKDVALRQSDCSVRTFFRRSHLSSYLLRKRCNSQKIRIRDFDESPG</sequence>
<reference evidence="1 2" key="1">
    <citation type="journal article" date="2019" name="Sci. Rep.">
        <title>Orb-weaving spider Araneus ventricosus genome elucidates the spidroin gene catalogue.</title>
        <authorList>
            <person name="Kono N."/>
            <person name="Nakamura H."/>
            <person name="Ohtoshi R."/>
            <person name="Moran D.A.P."/>
            <person name="Shinohara A."/>
            <person name="Yoshida Y."/>
            <person name="Fujiwara M."/>
            <person name="Mori M."/>
            <person name="Tomita M."/>
            <person name="Arakawa K."/>
        </authorList>
    </citation>
    <scope>NUCLEOTIDE SEQUENCE [LARGE SCALE GENOMIC DNA]</scope>
</reference>
<gene>
    <name evidence="1" type="ORF">AVEN_103768_1</name>
</gene>
<dbReference type="AlphaFoldDB" id="A0A4Y2HKY9"/>
<dbReference type="EMBL" id="BGPR01001991">
    <property type="protein sequence ID" value="GBM65713.1"/>
    <property type="molecule type" value="Genomic_DNA"/>
</dbReference>
<evidence type="ECO:0000313" key="1">
    <source>
        <dbReference type="EMBL" id="GBM65713.1"/>
    </source>
</evidence>
<name>A0A4Y2HKY9_ARAVE</name>
<organism evidence="1 2">
    <name type="scientific">Araneus ventricosus</name>
    <name type="common">Orbweaver spider</name>
    <name type="synonym">Epeira ventricosa</name>
    <dbReference type="NCBI Taxonomy" id="182803"/>
    <lineage>
        <taxon>Eukaryota</taxon>
        <taxon>Metazoa</taxon>
        <taxon>Ecdysozoa</taxon>
        <taxon>Arthropoda</taxon>
        <taxon>Chelicerata</taxon>
        <taxon>Arachnida</taxon>
        <taxon>Araneae</taxon>
        <taxon>Araneomorphae</taxon>
        <taxon>Entelegynae</taxon>
        <taxon>Araneoidea</taxon>
        <taxon>Araneidae</taxon>
        <taxon>Araneus</taxon>
    </lineage>
</organism>
<protein>
    <submittedName>
        <fullName evidence="1">Uncharacterized protein</fullName>
    </submittedName>
</protein>
<dbReference type="Proteomes" id="UP000499080">
    <property type="component" value="Unassembled WGS sequence"/>
</dbReference>
<keyword evidence="2" id="KW-1185">Reference proteome</keyword>
<comment type="caution">
    <text evidence="1">The sequence shown here is derived from an EMBL/GenBank/DDBJ whole genome shotgun (WGS) entry which is preliminary data.</text>
</comment>
<accession>A0A4Y2HKY9</accession>